<comment type="caution">
    <text evidence="8">The sequence shown here is derived from an EMBL/GenBank/DDBJ whole genome shotgun (WGS) entry which is preliminary data.</text>
</comment>
<evidence type="ECO:0000313" key="9">
    <source>
        <dbReference type="Proteomes" id="UP000265715"/>
    </source>
</evidence>
<dbReference type="FunFam" id="3.40.50.2300:FF:000018">
    <property type="entry name" value="DNA-binding transcriptional regulator NtrC"/>
    <property type="match status" value="1"/>
</dbReference>
<dbReference type="SMART" id="SM00448">
    <property type="entry name" value="REC"/>
    <property type="match status" value="1"/>
</dbReference>
<dbReference type="PANTHER" id="PTHR44688:SF16">
    <property type="entry name" value="DNA-BINDING TRANSCRIPTIONAL ACTIVATOR DEVR_DOSR"/>
    <property type="match status" value="1"/>
</dbReference>
<dbReference type="GO" id="GO:0006355">
    <property type="term" value="P:regulation of DNA-templated transcription"/>
    <property type="evidence" value="ECO:0007669"/>
    <property type="project" value="InterPro"/>
</dbReference>
<dbReference type="PROSITE" id="PS50110">
    <property type="entry name" value="RESPONSE_REGULATORY"/>
    <property type="match status" value="1"/>
</dbReference>
<name>A0A399ESP3_9DEIN</name>
<evidence type="ECO:0000256" key="5">
    <source>
        <dbReference type="PROSITE-ProRule" id="PRU00169"/>
    </source>
</evidence>
<reference evidence="8 9" key="1">
    <citation type="submission" date="2018-08" db="EMBL/GenBank/DDBJ databases">
        <title>Meiothermus terrae DSM 26712 genome sequencing project.</title>
        <authorList>
            <person name="Da Costa M.S."/>
            <person name="Albuquerque L."/>
            <person name="Raposo P."/>
            <person name="Froufe H.J.C."/>
            <person name="Barroso C.S."/>
            <person name="Egas C."/>
        </authorList>
    </citation>
    <scope>NUCLEOTIDE SEQUENCE [LARGE SCALE GENOMIC DNA]</scope>
    <source>
        <strain evidence="8 9">DSM 26712</strain>
    </source>
</reference>
<dbReference type="Gene3D" id="3.40.50.2300">
    <property type="match status" value="1"/>
</dbReference>
<protein>
    <submittedName>
        <fullName evidence="8">Response regulator protein TodT</fullName>
    </submittedName>
</protein>
<feature type="modified residue" description="4-aspartylphosphate" evidence="5">
    <location>
        <position position="62"/>
    </location>
</feature>
<dbReference type="OrthoDB" id="342399at2"/>
<accession>A0A399ESP3</accession>
<dbReference type="GO" id="GO:0003677">
    <property type="term" value="F:DNA binding"/>
    <property type="evidence" value="ECO:0007669"/>
    <property type="project" value="UniProtKB-KW"/>
</dbReference>
<evidence type="ECO:0000256" key="2">
    <source>
        <dbReference type="ARBA" id="ARBA00023015"/>
    </source>
</evidence>
<dbReference type="Proteomes" id="UP000265715">
    <property type="component" value="Unassembled WGS sequence"/>
</dbReference>
<dbReference type="PANTHER" id="PTHR44688">
    <property type="entry name" value="DNA-BINDING TRANSCRIPTIONAL ACTIVATOR DEVR_DOSR"/>
    <property type="match status" value="1"/>
</dbReference>
<evidence type="ECO:0000259" key="7">
    <source>
        <dbReference type="PROSITE" id="PS50110"/>
    </source>
</evidence>
<keyword evidence="9" id="KW-1185">Reference proteome</keyword>
<dbReference type="AlphaFoldDB" id="A0A399ESP3"/>
<keyword evidence="1 5" id="KW-0597">Phosphoprotein</keyword>
<dbReference type="PROSITE" id="PS00622">
    <property type="entry name" value="HTH_LUXR_1"/>
    <property type="match status" value="1"/>
</dbReference>
<evidence type="ECO:0000259" key="6">
    <source>
        <dbReference type="PROSITE" id="PS50043"/>
    </source>
</evidence>
<dbReference type="InterPro" id="IPR011006">
    <property type="entry name" value="CheY-like_superfamily"/>
</dbReference>
<evidence type="ECO:0000256" key="3">
    <source>
        <dbReference type="ARBA" id="ARBA00023125"/>
    </source>
</evidence>
<evidence type="ECO:0000313" key="8">
    <source>
        <dbReference type="EMBL" id="RIH85612.1"/>
    </source>
</evidence>
<gene>
    <name evidence="8" type="primary">todT</name>
    <name evidence="8" type="ORF">Mterra_01659</name>
</gene>
<dbReference type="PRINTS" id="PR00038">
    <property type="entry name" value="HTHLUXR"/>
</dbReference>
<keyword evidence="4" id="KW-0804">Transcription</keyword>
<organism evidence="8 9">
    <name type="scientific">Calidithermus terrae</name>
    <dbReference type="NCBI Taxonomy" id="1408545"/>
    <lineage>
        <taxon>Bacteria</taxon>
        <taxon>Thermotogati</taxon>
        <taxon>Deinococcota</taxon>
        <taxon>Deinococci</taxon>
        <taxon>Thermales</taxon>
        <taxon>Thermaceae</taxon>
        <taxon>Calidithermus</taxon>
    </lineage>
</organism>
<evidence type="ECO:0000256" key="1">
    <source>
        <dbReference type="ARBA" id="ARBA00022553"/>
    </source>
</evidence>
<dbReference type="CDD" id="cd06170">
    <property type="entry name" value="LuxR_C_like"/>
    <property type="match status" value="1"/>
</dbReference>
<proteinExistence type="predicted"/>
<feature type="domain" description="HTH luxR-type" evidence="6">
    <location>
        <begin position="143"/>
        <end position="208"/>
    </location>
</feature>
<dbReference type="InterPro" id="IPR036388">
    <property type="entry name" value="WH-like_DNA-bd_sf"/>
</dbReference>
<feature type="domain" description="Response regulatory" evidence="7">
    <location>
        <begin position="13"/>
        <end position="127"/>
    </location>
</feature>
<dbReference type="GO" id="GO:0000160">
    <property type="term" value="P:phosphorelay signal transduction system"/>
    <property type="evidence" value="ECO:0007669"/>
    <property type="project" value="InterPro"/>
</dbReference>
<dbReference type="RefSeq" id="WP_119314785.1">
    <property type="nucleotide sequence ID" value="NZ_QXDL01000056.1"/>
</dbReference>
<dbReference type="InterPro" id="IPR001789">
    <property type="entry name" value="Sig_transdc_resp-reg_receiver"/>
</dbReference>
<dbReference type="PROSITE" id="PS50043">
    <property type="entry name" value="HTH_LUXR_2"/>
    <property type="match status" value="1"/>
</dbReference>
<dbReference type="SMART" id="SM00421">
    <property type="entry name" value="HTH_LUXR"/>
    <property type="match status" value="1"/>
</dbReference>
<dbReference type="CDD" id="cd17537">
    <property type="entry name" value="REC_FixJ"/>
    <property type="match status" value="1"/>
</dbReference>
<keyword evidence="2" id="KW-0805">Transcription regulation</keyword>
<evidence type="ECO:0000256" key="4">
    <source>
        <dbReference type="ARBA" id="ARBA00023163"/>
    </source>
</evidence>
<dbReference type="Pfam" id="PF00196">
    <property type="entry name" value="GerE"/>
    <property type="match status" value="1"/>
</dbReference>
<dbReference type="SUPFAM" id="SSF52172">
    <property type="entry name" value="CheY-like"/>
    <property type="match status" value="1"/>
</dbReference>
<keyword evidence="3" id="KW-0238">DNA-binding</keyword>
<dbReference type="InterPro" id="IPR000792">
    <property type="entry name" value="Tscrpt_reg_LuxR_C"/>
</dbReference>
<dbReference type="EMBL" id="QXDL01000056">
    <property type="protein sequence ID" value="RIH85612.1"/>
    <property type="molecule type" value="Genomic_DNA"/>
</dbReference>
<sequence>MSGPSPALRHSPVVYLVDDDEAVREALALLIGTIGLEVQAFASPAAFLEAFDPEAIGCVVLDVRMPGMSGLQLQEMLRERGVDLPVVIVTGHGDVNLARRAFVAGAVEFLPKPLDEQTLLETLQRAVRAHIHSRQRQEGGREARERLTRLSPRELEVLRLMVEGYTNKQIARRLEVSPRTVETHRAHLMEKLEVESLAGLVRLYLRGLEGHP</sequence>
<dbReference type="Pfam" id="PF00072">
    <property type="entry name" value="Response_reg"/>
    <property type="match status" value="1"/>
</dbReference>
<dbReference type="Gene3D" id="1.10.10.10">
    <property type="entry name" value="Winged helix-like DNA-binding domain superfamily/Winged helix DNA-binding domain"/>
    <property type="match status" value="1"/>
</dbReference>